<evidence type="ECO:0000256" key="4">
    <source>
        <dbReference type="ARBA" id="ARBA00022692"/>
    </source>
</evidence>
<gene>
    <name evidence="9" type="ORF">F6R98_01015</name>
</gene>
<keyword evidence="3 9" id="KW-0808">Transferase</keyword>
<proteinExistence type="predicted"/>
<dbReference type="OrthoDB" id="9811884at2"/>
<dbReference type="InterPro" id="IPR029044">
    <property type="entry name" value="Nucleotide-diphossugar_trans"/>
</dbReference>
<dbReference type="SUPFAM" id="SSF53448">
    <property type="entry name" value="Nucleotide-diphospho-sugar transferases"/>
    <property type="match status" value="1"/>
</dbReference>
<dbReference type="PANTHER" id="PTHR48090">
    <property type="entry name" value="UNDECAPRENYL-PHOSPHATE 4-DEOXY-4-FORMAMIDO-L-ARABINOSE TRANSFERASE-RELATED"/>
    <property type="match status" value="1"/>
</dbReference>
<comment type="subcellular location">
    <subcellularLocation>
        <location evidence="1">Membrane</location>
        <topology evidence="1">Multi-pass membrane protein</topology>
    </subcellularLocation>
</comment>
<dbReference type="EMBL" id="CP044205">
    <property type="protein sequence ID" value="QFY41376.1"/>
    <property type="molecule type" value="Genomic_DNA"/>
</dbReference>
<dbReference type="AlphaFoldDB" id="A0A5Q0BHS6"/>
<reference evidence="9 10" key="1">
    <citation type="submission" date="2019-09" db="EMBL/GenBank/DDBJ databases">
        <title>Ecophysiology of the spiral-shaped methanotroph Methylospira mobilis as revealed by the complete genome sequence.</title>
        <authorList>
            <person name="Oshkin I.Y."/>
            <person name="Dedysh S.N."/>
            <person name="Miroshnikov K."/>
            <person name="Danilova O.V."/>
            <person name="Hakobyan A."/>
            <person name="Liesack W."/>
        </authorList>
    </citation>
    <scope>NUCLEOTIDE SEQUENCE [LARGE SCALE GENOMIC DNA]</scope>
    <source>
        <strain evidence="9 10">Shm1</strain>
    </source>
</reference>
<dbReference type="GO" id="GO:0016757">
    <property type="term" value="F:glycosyltransferase activity"/>
    <property type="evidence" value="ECO:0007669"/>
    <property type="project" value="UniProtKB-KW"/>
</dbReference>
<name>A0A5Q0BHS6_9GAMM</name>
<dbReference type="GO" id="GO:0005886">
    <property type="term" value="C:plasma membrane"/>
    <property type="evidence" value="ECO:0007669"/>
    <property type="project" value="TreeGrafter"/>
</dbReference>
<dbReference type="KEGG" id="mmob:F6R98_01015"/>
<dbReference type="InParanoid" id="A0A5Q0BHS6"/>
<dbReference type="CDD" id="cd04187">
    <property type="entry name" value="DPM1_like_bac"/>
    <property type="match status" value="1"/>
</dbReference>
<organism evidence="9 10">
    <name type="scientific">Candidatus Methylospira mobilis</name>
    <dbReference type="NCBI Taxonomy" id="1808979"/>
    <lineage>
        <taxon>Bacteria</taxon>
        <taxon>Pseudomonadati</taxon>
        <taxon>Pseudomonadota</taxon>
        <taxon>Gammaproteobacteria</taxon>
        <taxon>Methylococcales</taxon>
        <taxon>Methylococcaceae</taxon>
        <taxon>Candidatus Methylospira</taxon>
    </lineage>
</organism>
<evidence type="ECO:0000256" key="7">
    <source>
        <dbReference type="SAM" id="Phobius"/>
    </source>
</evidence>
<feature type="domain" description="Glycosyltransferase 2-like" evidence="8">
    <location>
        <begin position="9"/>
        <end position="172"/>
    </location>
</feature>
<feature type="transmembrane region" description="Helical" evidence="7">
    <location>
        <begin position="267"/>
        <end position="292"/>
    </location>
</feature>
<evidence type="ECO:0000256" key="2">
    <source>
        <dbReference type="ARBA" id="ARBA00022676"/>
    </source>
</evidence>
<sequence length="314" mass="35701">MRENRTLLSIVTPCYNEQDNVDELYKRIKAAVAGLTKYNFELIFIDNHSEDDTVSSLKALAAADPMVKIIVNTRNFGHIRSPYYGILQSSGAATIYLASDLQDPPELIPEFIEHWEAGYKLVMATKPVSKGTAWVHALRKAYYRFLDDISDISLVADSTGFGLYDREVLDNIRKVDDPYPFLRGLICELGYEIKTIQFTQPRRLRGISKNNFYTLYDIAMLGIVSHSKMPIRIAAFMGFALGAMSVIVAMVFLFLKLMFWDMFSVGMAPLVIGLFFLFGIQLLFIGILGEYIGSIHTYLQRRPVVVEKERINFD</sequence>
<evidence type="ECO:0000256" key="6">
    <source>
        <dbReference type="ARBA" id="ARBA00023136"/>
    </source>
</evidence>
<evidence type="ECO:0000259" key="8">
    <source>
        <dbReference type="Pfam" id="PF00535"/>
    </source>
</evidence>
<protein>
    <submittedName>
        <fullName evidence="9">Glycosyltransferase family 2 protein</fullName>
    </submittedName>
</protein>
<keyword evidence="4 7" id="KW-0812">Transmembrane</keyword>
<accession>A0A5Q0BHS6</accession>
<keyword evidence="10" id="KW-1185">Reference proteome</keyword>
<evidence type="ECO:0000313" key="9">
    <source>
        <dbReference type="EMBL" id="QFY41376.1"/>
    </source>
</evidence>
<dbReference type="InterPro" id="IPR050256">
    <property type="entry name" value="Glycosyltransferase_2"/>
</dbReference>
<keyword evidence="6 7" id="KW-0472">Membrane</keyword>
<dbReference type="Pfam" id="PF00535">
    <property type="entry name" value="Glycos_transf_2"/>
    <property type="match status" value="1"/>
</dbReference>
<keyword evidence="2" id="KW-0328">Glycosyltransferase</keyword>
<evidence type="ECO:0000256" key="1">
    <source>
        <dbReference type="ARBA" id="ARBA00004141"/>
    </source>
</evidence>
<dbReference type="PANTHER" id="PTHR48090:SF1">
    <property type="entry name" value="PROPHAGE BACTOPRENOL GLUCOSYL TRANSFERASE HOMOLOG"/>
    <property type="match status" value="1"/>
</dbReference>
<dbReference type="Gene3D" id="3.90.550.10">
    <property type="entry name" value="Spore Coat Polysaccharide Biosynthesis Protein SpsA, Chain A"/>
    <property type="match status" value="1"/>
</dbReference>
<evidence type="ECO:0000313" key="10">
    <source>
        <dbReference type="Proteomes" id="UP000325755"/>
    </source>
</evidence>
<evidence type="ECO:0000256" key="5">
    <source>
        <dbReference type="ARBA" id="ARBA00022989"/>
    </source>
</evidence>
<dbReference type="InterPro" id="IPR001173">
    <property type="entry name" value="Glyco_trans_2-like"/>
</dbReference>
<feature type="transmembrane region" description="Helical" evidence="7">
    <location>
        <begin position="233"/>
        <end position="255"/>
    </location>
</feature>
<evidence type="ECO:0000256" key="3">
    <source>
        <dbReference type="ARBA" id="ARBA00022679"/>
    </source>
</evidence>
<dbReference type="RefSeq" id="WP_153247355.1">
    <property type="nucleotide sequence ID" value="NZ_CP044205.1"/>
</dbReference>
<dbReference type="Proteomes" id="UP000325755">
    <property type="component" value="Chromosome"/>
</dbReference>
<keyword evidence="5 7" id="KW-1133">Transmembrane helix</keyword>